<dbReference type="OrthoDB" id="9772924at2"/>
<dbReference type="CDD" id="cd00995">
    <property type="entry name" value="PBP2_NikA_DppA_OppA_like"/>
    <property type="match status" value="1"/>
</dbReference>
<dbReference type="PROSITE" id="PS51257">
    <property type="entry name" value="PROKAR_LIPOPROTEIN"/>
    <property type="match status" value="1"/>
</dbReference>
<dbReference type="PROSITE" id="PS01040">
    <property type="entry name" value="SBP_BACTERIAL_5"/>
    <property type="match status" value="1"/>
</dbReference>
<dbReference type="eggNOG" id="COG4166">
    <property type="taxonomic scope" value="Bacteria"/>
</dbReference>
<dbReference type="PIRSF" id="PIRSF002741">
    <property type="entry name" value="MppA"/>
    <property type="match status" value="1"/>
</dbReference>
<gene>
    <name evidence="4" type="ORF">ATO12_14185</name>
</gene>
<dbReference type="Proteomes" id="UP000023541">
    <property type="component" value="Unassembled WGS sequence"/>
</dbReference>
<dbReference type="Gene3D" id="3.10.105.10">
    <property type="entry name" value="Dipeptide-binding Protein, Domain 3"/>
    <property type="match status" value="1"/>
</dbReference>
<dbReference type="GO" id="GO:1904680">
    <property type="term" value="F:peptide transmembrane transporter activity"/>
    <property type="evidence" value="ECO:0007669"/>
    <property type="project" value="TreeGrafter"/>
</dbReference>
<dbReference type="GO" id="GO:0015833">
    <property type="term" value="P:peptide transport"/>
    <property type="evidence" value="ECO:0007669"/>
    <property type="project" value="TreeGrafter"/>
</dbReference>
<evidence type="ECO:0000256" key="1">
    <source>
        <dbReference type="ARBA" id="ARBA00005695"/>
    </source>
</evidence>
<dbReference type="GO" id="GO:0030288">
    <property type="term" value="C:outer membrane-bounded periplasmic space"/>
    <property type="evidence" value="ECO:0007669"/>
    <property type="project" value="UniProtKB-ARBA"/>
</dbReference>
<dbReference type="Gene3D" id="3.90.76.10">
    <property type="entry name" value="Dipeptide-binding Protein, Domain 1"/>
    <property type="match status" value="1"/>
</dbReference>
<dbReference type="InterPro" id="IPR023765">
    <property type="entry name" value="SBP_5_CS"/>
</dbReference>
<organism evidence="4 5">
    <name type="scientific">Aquimarina atlantica</name>
    <dbReference type="NCBI Taxonomy" id="1317122"/>
    <lineage>
        <taxon>Bacteria</taxon>
        <taxon>Pseudomonadati</taxon>
        <taxon>Bacteroidota</taxon>
        <taxon>Flavobacteriia</taxon>
        <taxon>Flavobacteriales</taxon>
        <taxon>Flavobacteriaceae</taxon>
        <taxon>Aquimarina</taxon>
    </lineage>
</organism>
<sequence>MRYLTIAYILLTLISCKDSSRENRDHLVFRYNQYENVSSLDPAFARDVANIWSTNQLFNSLIQLDDSLHIKPDIAKRWEISEDALTYTFILRDDVKFHKHEQFKTKDSTRYVVAEDFVYSFNRLVDPKVASPGNWVLKTVDTYTAVNDTIFEIKLKKPFPAFLGLMSMRYCSVVPKEVVSFYGSEFRANPIGTGPFKFKLWEENIKLVLRKNELYFEKDKNGKQLPYLEAVAITFLPDKQSEFLQFAKGNIDLLNSLDASYKDELLTPSGKLREKYKERINISKGSYLNSEYLGFYLDTDKKEIQSKLLRKAVNHGFDRKKMITYLKNGIGTPAIHGFIPKGIPGFNSIPGYEYDPVKSRKLVETYKKQTGNNNPTIRIATDANYQSICEFIQRELEKVGLNIIVDVMAPSTIRQKKWKGELESFRASWIADYPDAENFLSPYYSKNFTPHGPNYTHFKNETFDRLYEESFLITDIKIREQHYAKMDSIIIANAPIVPLYYDQVVRFTQKNVKGLTNNPQNFLVLKRVWKEPIK</sequence>
<dbReference type="Gene3D" id="3.40.190.10">
    <property type="entry name" value="Periplasmic binding protein-like II"/>
    <property type="match status" value="1"/>
</dbReference>
<dbReference type="InterPro" id="IPR030678">
    <property type="entry name" value="Peptide/Ni-bd"/>
</dbReference>
<dbReference type="SUPFAM" id="SSF53850">
    <property type="entry name" value="Periplasmic binding protein-like II"/>
    <property type="match status" value="1"/>
</dbReference>
<dbReference type="Pfam" id="PF00496">
    <property type="entry name" value="SBP_bac_5"/>
    <property type="match status" value="1"/>
</dbReference>
<keyword evidence="2" id="KW-0732">Signal</keyword>
<dbReference type="GO" id="GO:0043190">
    <property type="term" value="C:ATP-binding cassette (ABC) transporter complex"/>
    <property type="evidence" value="ECO:0007669"/>
    <property type="project" value="InterPro"/>
</dbReference>
<protein>
    <submittedName>
        <fullName evidence="4">ABC transporter substrate-binding protein</fullName>
    </submittedName>
</protein>
<evidence type="ECO:0000313" key="4">
    <source>
        <dbReference type="EMBL" id="EZH74022.1"/>
    </source>
</evidence>
<evidence type="ECO:0000256" key="2">
    <source>
        <dbReference type="ARBA" id="ARBA00022729"/>
    </source>
</evidence>
<dbReference type="EMBL" id="AQRA01000004">
    <property type="protein sequence ID" value="EZH74022.1"/>
    <property type="molecule type" value="Genomic_DNA"/>
</dbReference>
<comment type="similarity">
    <text evidence="1">Belongs to the bacterial solute-binding protein 5 family.</text>
</comment>
<dbReference type="PANTHER" id="PTHR30290">
    <property type="entry name" value="PERIPLASMIC BINDING COMPONENT OF ABC TRANSPORTER"/>
    <property type="match status" value="1"/>
</dbReference>
<reference evidence="4 5" key="1">
    <citation type="submission" date="2014-04" db="EMBL/GenBank/DDBJ databases">
        <title>Aquimarina sp. 22II-S11-z7 Genome Sequencing.</title>
        <authorList>
            <person name="Lai Q."/>
        </authorList>
    </citation>
    <scope>NUCLEOTIDE SEQUENCE [LARGE SCALE GENOMIC DNA]</scope>
    <source>
        <strain evidence="4 5">22II-S11-z7</strain>
    </source>
</reference>
<evidence type="ECO:0000313" key="5">
    <source>
        <dbReference type="Proteomes" id="UP000023541"/>
    </source>
</evidence>
<dbReference type="InterPro" id="IPR039424">
    <property type="entry name" value="SBP_5"/>
</dbReference>
<accession>A0A023BVI8</accession>
<comment type="caution">
    <text evidence="4">The sequence shown here is derived from an EMBL/GenBank/DDBJ whole genome shotgun (WGS) entry which is preliminary data.</text>
</comment>
<evidence type="ECO:0000259" key="3">
    <source>
        <dbReference type="Pfam" id="PF00496"/>
    </source>
</evidence>
<proteinExistence type="inferred from homology"/>
<dbReference type="STRING" id="1317122.ATO12_14185"/>
<dbReference type="InterPro" id="IPR000914">
    <property type="entry name" value="SBP_5_dom"/>
</dbReference>
<dbReference type="AlphaFoldDB" id="A0A023BVI8"/>
<name>A0A023BVI8_9FLAO</name>
<keyword evidence="5" id="KW-1185">Reference proteome</keyword>
<feature type="domain" description="Solute-binding protein family 5" evidence="3">
    <location>
        <begin position="70"/>
        <end position="447"/>
    </location>
</feature>